<dbReference type="RefSeq" id="WP_169454851.1">
    <property type="nucleotide sequence ID" value="NZ_CP051774.1"/>
</dbReference>
<sequence length="139" mass="15161">MNCDEALERFGLPAGPGHREALLVLLDEERNKAAQDKADHDGDPDLLRCLCAQLVSIGDVRDSLPIWRAKSASFNLMSGLDVQFLCGAGVDATRDYLGSIGTEESGKALEYLDQCVAAGDFDAWTPDQCVSSYRRYFGL</sequence>
<dbReference type="KEGG" id="luo:HHL09_11870"/>
<evidence type="ECO:0000313" key="2">
    <source>
        <dbReference type="Proteomes" id="UP000501812"/>
    </source>
</evidence>
<dbReference type="AlphaFoldDB" id="A0A858RJR6"/>
<protein>
    <submittedName>
        <fullName evidence="1">Uncharacterized protein</fullName>
    </submittedName>
</protein>
<organism evidence="1 2">
    <name type="scientific">Luteolibacter luteus</name>
    <dbReference type="NCBI Taxonomy" id="2728835"/>
    <lineage>
        <taxon>Bacteria</taxon>
        <taxon>Pseudomonadati</taxon>
        <taxon>Verrucomicrobiota</taxon>
        <taxon>Verrucomicrobiia</taxon>
        <taxon>Verrucomicrobiales</taxon>
        <taxon>Verrucomicrobiaceae</taxon>
        <taxon>Luteolibacter</taxon>
    </lineage>
</organism>
<evidence type="ECO:0000313" key="1">
    <source>
        <dbReference type="EMBL" id="QJE96450.1"/>
    </source>
</evidence>
<dbReference type="Proteomes" id="UP000501812">
    <property type="component" value="Chromosome"/>
</dbReference>
<accession>A0A858RJR6</accession>
<dbReference type="EMBL" id="CP051774">
    <property type="protein sequence ID" value="QJE96450.1"/>
    <property type="molecule type" value="Genomic_DNA"/>
</dbReference>
<keyword evidence="2" id="KW-1185">Reference proteome</keyword>
<reference evidence="1 2" key="1">
    <citation type="submission" date="2020-04" db="EMBL/GenBank/DDBJ databases">
        <title>Luteolibacter sp. G-1-1-1 isolated from soil.</title>
        <authorList>
            <person name="Dahal R.H."/>
        </authorList>
    </citation>
    <scope>NUCLEOTIDE SEQUENCE [LARGE SCALE GENOMIC DNA]</scope>
    <source>
        <strain evidence="1 2">G-1-1-1</strain>
    </source>
</reference>
<gene>
    <name evidence="1" type="ORF">HHL09_11870</name>
</gene>
<name>A0A858RJR6_9BACT</name>
<proteinExistence type="predicted"/>